<proteinExistence type="predicted"/>
<sequence length="81" mass="9222">MKNLLKGHINSVIRKGICLGSIIIVILSFSGCFLIPKEEVVIARLSRSLQRSNMIILRLKKVQLKGKLHVRDTLFRLNKVI</sequence>
<gene>
    <name evidence="2" type="ORF">Bccel_0886</name>
</gene>
<evidence type="ECO:0008006" key="4">
    <source>
        <dbReference type="Google" id="ProtNLM"/>
    </source>
</evidence>
<dbReference type="AlphaFoldDB" id="A0A0L6JIE1"/>
<keyword evidence="3" id="KW-1185">Reference proteome</keyword>
<evidence type="ECO:0000313" key="2">
    <source>
        <dbReference type="EMBL" id="KNY25626.1"/>
    </source>
</evidence>
<comment type="caution">
    <text evidence="2">The sequence shown here is derived from an EMBL/GenBank/DDBJ whole genome shotgun (WGS) entry which is preliminary data.</text>
</comment>
<keyword evidence="1" id="KW-1133">Transmembrane helix</keyword>
<organism evidence="2 3">
    <name type="scientific">Pseudobacteroides cellulosolvens ATCC 35603 = DSM 2933</name>
    <dbReference type="NCBI Taxonomy" id="398512"/>
    <lineage>
        <taxon>Bacteria</taxon>
        <taxon>Bacillati</taxon>
        <taxon>Bacillota</taxon>
        <taxon>Clostridia</taxon>
        <taxon>Eubacteriales</taxon>
        <taxon>Oscillospiraceae</taxon>
        <taxon>Pseudobacteroides</taxon>
    </lineage>
</organism>
<dbReference type="PROSITE" id="PS51257">
    <property type="entry name" value="PROKAR_LIPOPROTEIN"/>
    <property type="match status" value="1"/>
</dbReference>
<feature type="transmembrane region" description="Helical" evidence="1">
    <location>
        <begin position="12"/>
        <end position="36"/>
    </location>
</feature>
<protein>
    <recommendedName>
        <fullName evidence="4">Lipoprotein</fullName>
    </recommendedName>
</protein>
<evidence type="ECO:0000256" key="1">
    <source>
        <dbReference type="SAM" id="Phobius"/>
    </source>
</evidence>
<reference evidence="3" key="1">
    <citation type="submission" date="2015-07" db="EMBL/GenBank/DDBJ databases">
        <title>Near-Complete Genome Sequence of the Cellulolytic Bacterium Bacteroides (Pseudobacteroides) cellulosolvens ATCC 35603.</title>
        <authorList>
            <person name="Dassa B."/>
            <person name="Utturkar S.M."/>
            <person name="Klingeman D.M."/>
            <person name="Hurt R.A."/>
            <person name="Keller M."/>
            <person name="Xu J."/>
            <person name="Reddy Y.H.K."/>
            <person name="Borovok I."/>
            <person name="Grinberg I.R."/>
            <person name="Lamed R."/>
            <person name="Zhivin O."/>
            <person name="Bayer E.A."/>
            <person name="Brown S.D."/>
        </authorList>
    </citation>
    <scope>NUCLEOTIDE SEQUENCE [LARGE SCALE GENOMIC DNA]</scope>
    <source>
        <strain evidence="3">DSM 2933</strain>
    </source>
</reference>
<accession>A0A0L6JIE1</accession>
<keyword evidence="1" id="KW-0812">Transmembrane</keyword>
<keyword evidence="1" id="KW-0472">Membrane</keyword>
<evidence type="ECO:0000313" key="3">
    <source>
        <dbReference type="Proteomes" id="UP000036923"/>
    </source>
</evidence>
<dbReference type="EMBL" id="LGTC01000001">
    <property type="protein sequence ID" value="KNY25626.1"/>
    <property type="molecule type" value="Genomic_DNA"/>
</dbReference>
<dbReference type="Proteomes" id="UP000036923">
    <property type="component" value="Unassembled WGS sequence"/>
</dbReference>
<dbReference type="STRING" id="398512.Bccel_0886"/>
<name>A0A0L6JIE1_9FIRM</name>